<feature type="domain" description="BAR" evidence="7">
    <location>
        <begin position="24"/>
        <end position="287"/>
    </location>
</feature>
<protein>
    <submittedName>
        <fullName evidence="8">SH3 domain containing GRB2 like, endophilin B2</fullName>
    </submittedName>
</protein>
<dbReference type="PROSITE" id="PS51021">
    <property type="entry name" value="BAR"/>
    <property type="match status" value="1"/>
</dbReference>
<dbReference type="InterPro" id="IPR027267">
    <property type="entry name" value="AH/BAR_dom_sf"/>
</dbReference>
<comment type="similarity">
    <text evidence="2">Belongs to the endophilin family.</text>
</comment>
<dbReference type="Gene3D" id="1.20.1270.60">
    <property type="entry name" value="Arfaptin homology (AH) domain/BAR domain"/>
    <property type="match status" value="1"/>
</dbReference>
<evidence type="ECO:0000256" key="3">
    <source>
        <dbReference type="ARBA" id="ARBA00022490"/>
    </source>
</evidence>
<evidence type="ECO:0000256" key="4">
    <source>
        <dbReference type="ARBA" id="ARBA00023054"/>
    </source>
</evidence>
<proteinExistence type="inferred from homology"/>
<evidence type="ECO:0000259" key="7">
    <source>
        <dbReference type="PROSITE" id="PS51021"/>
    </source>
</evidence>
<name>A0A4X1TMX3_PIG</name>
<evidence type="ECO:0000256" key="5">
    <source>
        <dbReference type="SAM" id="Coils"/>
    </source>
</evidence>
<evidence type="ECO:0000256" key="6">
    <source>
        <dbReference type="SAM" id="MobiDB-lite"/>
    </source>
</evidence>
<evidence type="ECO:0000313" key="8">
    <source>
        <dbReference type="Ensembl" id="ENSSSCP00070016514.1"/>
    </source>
</evidence>
<dbReference type="InterPro" id="IPR050384">
    <property type="entry name" value="Endophilin_SH3RF"/>
</dbReference>
<dbReference type="InterPro" id="IPR004148">
    <property type="entry name" value="BAR_dom"/>
</dbReference>
<dbReference type="Pfam" id="PF03114">
    <property type="entry name" value="BAR"/>
    <property type="match status" value="1"/>
</dbReference>
<keyword evidence="3" id="KW-0963">Cytoplasm</keyword>
<reference evidence="8" key="2">
    <citation type="submission" date="2025-08" db="UniProtKB">
        <authorList>
            <consortium name="Ensembl"/>
        </authorList>
    </citation>
    <scope>IDENTIFICATION</scope>
</reference>
<dbReference type="Ensembl" id="ENSSSCT00070019867.1">
    <property type="protein sequence ID" value="ENSSSCP00070016514.1"/>
    <property type="gene ID" value="ENSSSCG00070010048.1"/>
</dbReference>
<dbReference type="FunFam" id="1.20.1270.60:FF:000017">
    <property type="entry name" value="endophilin-B2 isoform X1"/>
    <property type="match status" value="1"/>
</dbReference>
<organism evidence="8 9">
    <name type="scientific">Sus scrofa</name>
    <name type="common">Pig</name>
    <dbReference type="NCBI Taxonomy" id="9823"/>
    <lineage>
        <taxon>Eukaryota</taxon>
        <taxon>Metazoa</taxon>
        <taxon>Chordata</taxon>
        <taxon>Craniata</taxon>
        <taxon>Vertebrata</taxon>
        <taxon>Euteleostomi</taxon>
        <taxon>Mammalia</taxon>
        <taxon>Eutheria</taxon>
        <taxon>Laurasiatheria</taxon>
        <taxon>Artiodactyla</taxon>
        <taxon>Suina</taxon>
        <taxon>Suidae</taxon>
        <taxon>Sus</taxon>
    </lineage>
</organism>
<keyword evidence="4 5" id="KW-0175">Coiled coil</keyword>
<dbReference type="Proteomes" id="UP000314985">
    <property type="component" value="Chromosome 1"/>
</dbReference>
<evidence type="ECO:0000256" key="2">
    <source>
        <dbReference type="ARBA" id="ARBA00006697"/>
    </source>
</evidence>
<gene>
    <name evidence="8" type="primary">SH3GLB2</name>
</gene>
<comment type="subcellular location">
    <subcellularLocation>
        <location evidence="1">Cytoplasm</location>
    </subcellularLocation>
</comment>
<dbReference type="AlphaFoldDB" id="A0A4X1TMX3"/>
<dbReference type="SUPFAM" id="SSF103657">
    <property type="entry name" value="BAR/IMD domain-like"/>
    <property type="match status" value="1"/>
</dbReference>
<dbReference type="SMART" id="SM00721">
    <property type="entry name" value="BAR"/>
    <property type="match status" value="1"/>
</dbReference>
<dbReference type="CDD" id="cd07617">
    <property type="entry name" value="BAR_Endophilin_B2"/>
    <property type="match status" value="1"/>
</dbReference>
<reference evidence="8 9" key="1">
    <citation type="submission" date="2017-08" db="EMBL/GenBank/DDBJ databases">
        <title>USMARCv1.0.</title>
        <authorList>
            <person name="Hannum G.I."/>
            <person name="Koren S."/>
            <person name="Schroeder S.G."/>
            <person name="Chin S.C."/>
            <person name="Nonneman D.J."/>
            <person name="Becker S.A."/>
            <person name="Rosen B.D."/>
            <person name="Bickhart D.M."/>
            <person name="Putnam N.H."/>
            <person name="Green R.E."/>
            <person name="Tuggle C.K."/>
            <person name="Liu H."/>
            <person name="Rohrer G.A."/>
            <person name="Warr A."/>
            <person name="Hall R."/>
            <person name="Kim K."/>
            <person name="Hume D.A."/>
            <person name="Talbot R."/>
            <person name="Chow W."/>
            <person name="Howe K."/>
            <person name="Schwartz A.S."/>
            <person name="Watson M."/>
            <person name="Archibald A.L."/>
            <person name="Phillippy A.M."/>
            <person name="Smith T.P.L."/>
        </authorList>
    </citation>
    <scope>NUCLEOTIDE SEQUENCE [LARGE SCALE GENOMIC DNA]</scope>
</reference>
<feature type="coiled-coil region" evidence="5">
    <location>
        <begin position="207"/>
        <end position="234"/>
    </location>
</feature>
<dbReference type="PANTHER" id="PTHR14167:SF68">
    <property type="entry name" value="DREBRIN-LIKE PROTEIN-RELATED"/>
    <property type="match status" value="1"/>
</dbReference>
<dbReference type="GO" id="GO:0005737">
    <property type="term" value="C:cytoplasm"/>
    <property type="evidence" value="ECO:0007669"/>
    <property type="project" value="UniProtKB-SubCell"/>
</dbReference>
<evidence type="ECO:0000256" key="1">
    <source>
        <dbReference type="ARBA" id="ARBA00004496"/>
    </source>
</evidence>
<dbReference type="PANTHER" id="PTHR14167">
    <property type="entry name" value="SH3 DOMAIN-CONTAINING"/>
    <property type="match status" value="1"/>
</dbReference>
<accession>A0A4X1TMX3</accession>
<feature type="region of interest" description="Disordered" evidence="6">
    <location>
        <begin position="417"/>
        <end position="488"/>
    </location>
</feature>
<evidence type="ECO:0000313" key="9">
    <source>
        <dbReference type="Proteomes" id="UP000314985"/>
    </source>
</evidence>
<sequence>MDFNMKKLASDAGIFFTRAVQFTEEKFGQAEKTELDAHFENLLARADSTKNWTEKILRQTEVLLQPNPSARVEEFLYEKLDRKVPSRVTNGELLAQYMAEAASELGPTTPYGKTLIKVAEAEKRLGAAERDFIHTASINFLTPLRNFLEGDWKTISKERRLLQNRRLDLDACKARLKKAKAAEAKATTVPDFQETRPRNYILSASASALWNDEVDKAEQELRVAQTEFDRQAEVTRLLLEGISSTHVNHLRCLHEFVESQTTYYAQCYRHMLDLQKQLGSSQGAIFPGTFVGTTEPASPPLSSTSPTTTAATMPVGPSGLAWPLLGRPLSAWKRWLLPPAAPGRPGCSTTTRRPTAVSWPCWLTSSSLSTACPAWTPTGSLAREATRRARSLSPTWNCSAKRASSWACPFWPGQERTGATPPLVSSVGDPAAQGGESYPTPSRPRASGCEGPQRLNDPGPSPSPASDLVPEPPQPACVPERPSLAGSC</sequence>